<dbReference type="Gene3D" id="2.60.40.10">
    <property type="entry name" value="Immunoglobulins"/>
    <property type="match status" value="1"/>
</dbReference>
<dbReference type="PROSITE" id="PS50835">
    <property type="entry name" value="IG_LIKE"/>
    <property type="match status" value="2"/>
</dbReference>
<evidence type="ECO:0000256" key="5">
    <source>
        <dbReference type="ARBA" id="ARBA00023319"/>
    </source>
</evidence>
<dbReference type="InterPro" id="IPR013783">
    <property type="entry name" value="Ig-like_fold"/>
</dbReference>
<name>A0A915JGD6_ROMCU</name>
<evidence type="ECO:0000313" key="9">
    <source>
        <dbReference type="Proteomes" id="UP000887565"/>
    </source>
</evidence>
<protein>
    <submittedName>
        <fullName evidence="10">Ig-like domain-containing protein</fullName>
    </submittedName>
</protein>
<dbReference type="GO" id="GO:0005911">
    <property type="term" value="C:cell-cell junction"/>
    <property type="evidence" value="ECO:0007669"/>
    <property type="project" value="TreeGrafter"/>
</dbReference>
<dbReference type="OMA" id="INIICHG"/>
<dbReference type="GO" id="GO:0098609">
    <property type="term" value="P:cell-cell adhesion"/>
    <property type="evidence" value="ECO:0007669"/>
    <property type="project" value="TreeGrafter"/>
</dbReference>
<reference evidence="10" key="1">
    <citation type="submission" date="2022-11" db="UniProtKB">
        <authorList>
            <consortium name="WormBaseParasite"/>
        </authorList>
    </citation>
    <scope>IDENTIFICATION</scope>
</reference>
<evidence type="ECO:0000256" key="6">
    <source>
        <dbReference type="SAM" id="Phobius"/>
    </source>
</evidence>
<dbReference type="WBParaSite" id="nRc.2.0.1.t25022-RA">
    <property type="protein sequence ID" value="nRc.2.0.1.t25022-RA"/>
    <property type="gene ID" value="nRc.2.0.1.g25022"/>
</dbReference>
<feature type="transmembrane region" description="Helical" evidence="6">
    <location>
        <begin position="509"/>
        <end position="532"/>
    </location>
</feature>
<keyword evidence="7" id="KW-0732">Signal</keyword>
<dbReference type="InterPro" id="IPR007110">
    <property type="entry name" value="Ig-like_dom"/>
</dbReference>
<keyword evidence="3" id="KW-1015">Disulfide bond</keyword>
<dbReference type="PANTHER" id="PTHR11640">
    <property type="entry name" value="NEPHRIN"/>
    <property type="match status" value="1"/>
</dbReference>
<organism evidence="9 10">
    <name type="scientific">Romanomermis culicivorax</name>
    <name type="common">Nematode worm</name>
    <dbReference type="NCBI Taxonomy" id="13658"/>
    <lineage>
        <taxon>Eukaryota</taxon>
        <taxon>Metazoa</taxon>
        <taxon>Ecdysozoa</taxon>
        <taxon>Nematoda</taxon>
        <taxon>Enoplea</taxon>
        <taxon>Dorylaimia</taxon>
        <taxon>Mermithida</taxon>
        <taxon>Mermithoidea</taxon>
        <taxon>Mermithidae</taxon>
        <taxon>Romanomermis</taxon>
    </lineage>
</organism>
<evidence type="ECO:0000256" key="2">
    <source>
        <dbReference type="ARBA" id="ARBA00023136"/>
    </source>
</evidence>
<keyword evidence="6" id="KW-1133">Transmembrane helix</keyword>
<keyword evidence="9" id="KW-1185">Reference proteome</keyword>
<evidence type="ECO:0000256" key="4">
    <source>
        <dbReference type="ARBA" id="ARBA00023180"/>
    </source>
</evidence>
<dbReference type="GO" id="GO:0005886">
    <property type="term" value="C:plasma membrane"/>
    <property type="evidence" value="ECO:0007669"/>
    <property type="project" value="TreeGrafter"/>
</dbReference>
<dbReference type="Proteomes" id="UP000887565">
    <property type="component" value="Unplaced"/>
</dbReference>
<dbReference type="InterPro" id="IPR051275">
    <property type="entry name" value="Cell_adhesion_signaling"/>
</dbReference>
<evidence type="ECO:0000256" key="3">
    <source>
        <dbReference type="ARBA" id="ARBA00023157"/>
    </source>
</evidence>
<keyword evidence="2 6" id="KW-0472">Membrane</keyword>
<proteinExistence type="predicted"/>
<dbReference type="AlphaFoldDB" id="A0A915JGD6"/>
<dbReference type="SUPFAM" id="SSF48726">
    <property type="entry name" value="Immunoglobulin"/>
    <property type="match status" value="1"/>
</dbReference>
<feature type="domain" description="Ig-like" evidence="8">
    <location>
        <begin position="152"/>
        <end position="199"/>
    </location>
</feature>
<dbReference type="InterPro" id="IPR036179">
    <property type="entry name" value="Ig-like_dom_sf"/>
</dbReference>
<feature type="signal peptide" evidence="7">
    <location>
        <begin position="1"/>
        <end position="19"/>
    </location>
</feature>
<keyword evidence="6" id="KW-0812">Transmembrane</keyword>
<keyword evidence="4" id="KW-0325">Glycoprotein</keyword>
<feature type="domain" description="Ig-like" evidence="8">
    <location>
        <begin position="239"/>
        <end position="354"/>
    </location>
</feature>
<comment type="subcellular location">
    <subcellularLocation>
        <location evidence="1">Membrane</location>
        <topology evidence="1">Single-pass type I membrane protein</topology>
    </subcellularLocation>
</comment>
<evidence type="ECO:0000259" key="8">
    <source>
        <dbReference type="PROSITE" id="PS50835"/>
    </source>
</evidence>
<sequence>MTFYCRFTICCLIFWSTEANLANLPINIDPTHLHNLKFSSDPFNVSLVKNPLTEVVWPENFEAKTVYCVGSPHFRQLSFECRDCSLDQTEKLASWTSDISDMIGFPGIKLSGVLVDNPGQWNSKRLVCSAVDKNGQGVVVAIPITVQYYRNPEIKTVSGDRPLMNEKGLKTLYYAKNGDELRLACSADCWPPARRFSWYNGNRKLEVETDIVDLNEQFVGFVLTCEADNFKTTPKKSVPVFIESAEKPLHVGDNFHFVRNSNLNRNVHVGDKLKLECSFSAYPESTISWFFEDYRNTISPVKCGKDSSAKHAISKSEELNVITTNSTCVVEFETFNQTGDYWCTGCIQVAENVTLCDLPTNEVSQNRIFFNVTGAPIRSTLMTRVEKLSDPDAVRIKEPFCSNPQVGPSSVSLTCGEEKYFLMDKKLGISFEELTTIPEKPFCLEATFLFSTPNELIKQSTHCKIMIENPLGTLEYTLPVGTYFDVDQTEIPPQESPHDSKAEKENRGVFLTLILPLALFIAAVLVVLAVLWSKGLDENADQVQIH</sequence>
<evidence type="ECO:0000256" key="7">
    <source>
        <dbReference type="SAM" id="SignalP"/>
    </source>
</evidence>
<feature type="chain" id="PRO_5036895579" evidence="7">
    <location>
        <begin position="20"/>
        <end position="546"/>
    </location>
</feature>
<keyword evidence="5" id="KW-0393">Immunoglobulin domain</keyword>
<dbReference type="GO" id="GO:0050839">
    <property type="term" value="F:cell adhesion molecule binding"/>
    <property type="evidence" value="ECO:0007669"/>
    <property type="project" value="TreeGrafter"/>
</dbReference>
<dbReference type="PANTHER" id="PTHR11640:SF31">
    <property type="entry name" value="IRREGULAR CHIASM C-ROUGHEST PROTEIN-RELATED"/>
    <property type="match status" value="1"/>
</dbReference>
<accession>A0A915JGD6</accession>
<evidence type="ECO:0000313" key="10">
    <source>
        <dbReference type="WBParaSite" id="nRc.2.0.1.t25022-RA"/>
    </source>
</evidence>
<evidence type="ECO:0000256" key="1">
    <source>
        <dbReference type="ARBA" id="ARBA00004479"/>
    </source>
</evidence>